<evidence type="ECO:0000256" key="8">
    <source>
        <dbReference type="PROSITE-ProRule" id="PRU00187"/>
    </source>
</evidence>
<dbReference type="InterPro" id="IPR003309">
    <property type="entry name" value="SCAN_dom"/>
</dbReference>
<keyword evidence="5" id="KW-0862">Zinc</keyword>
<feature type="domain" description="C2H2-type" evidence="10">
    <location>
        <begin position="447"/>
        <end position="474"/>
    </location>
</feature>
<dbReference type="PANTHER" id="PTHR45935:SF15">
    <property type="entry name" value="SCAN BOX DOMAIN-CONTAINING PROTEIN"/>
    <property type="match status" value="1"/>
</dbReference>
<dbReference type="PANTHER" id="PTHR45935">
    <property type="entry name" value="PROTEIN ZBED8-RELATED"/>
    <property type="match status" value="1"/>
</dbReference>
<dbReference type="SMART" id="SM00355">
    <property type="entry name" value="ZnF_C2H2"/>
    <property type="match status" value="2"/>
</dbReference>
<evidence type="ECO:0000313" key="13">
    <source>
        <dbReference type="Proteomes" id="UP001488838"/>
    </source>
</evidence>
<dbReference type="FunFam" id="3.30.160.60:FF:000710">
    <property type="entry name" value="Zinc finger protein 768"/>
    <property type="match status" value="1"/>
</dbReference>
<feature type="region of interest" description="Disordered" evidence="9">
    <location>
        <begin position="331"/>
        <end position="372"/>
    </location>
</feature>
<evidence type="ECO:0000256" key="6">
    <source>
        <dbReference type="ARBA" id="ARBA00023242"/>
    </source>
</evidence>
<gene>
    <name evidence="12" type="ORF">U0070_009039</name>
</gene>
<evidence type="ECO:0000259" key="11">
    <source>
        <dbReference type="PROSITE" id="PS50804"/>
    </source>
</evidence>
<dbReference type="Proteomes" id="UP001488838">
    <property type="component" value="Unassembled WGS sequence"/>
</dbReference>
<organism evidence="12 13">
    <name type="scientific">Myodes glareolus</name>
    <name type="common">Bank vole</name>
    <name type="synonym">Clethrionomys glareolus</name>
    <dbReference type="NCBI Taxonomy" id="447135"/>
    <lineage>
        <taxon>Eukaryota</taxon>
        <taxon>Metazoa</taxon>
        <taxon>Chordata</taxon>
        <taxon>Craniata</taxon>
        <taxon>Vertebrata</taxon>
        <taxon>Euteleostomi</taxon>
        <taxon>Mammalia</taxon>
        <taxon>Eutheria</taxon>
        <taxon>Euarchontoglires</taxon>
        <taxon>Glires</taxon>
        <taxon>Rodentia</taxon>
        <taxon>Myomorpha</taxon>
        <taxon>Muroidea</taxon>
        <taxon>Cricetidae</taxon>
        <taxon>Arvicolinae</taxon>
        <taxon>Myodes</taxon>
    </lineage>
</organism>
<evidence type="ECO:0000259" key="10">
    <source>
        <dbReference type="PROSITE" id="PS50157"/>
    </source>
</evidence>
<reference evidence="12 13" key="1">
    <citation type="journal article" date="2023" name="bioRxiv">
        <title>Conserved and derived expression patterns and positive selection on dental genes reveal complex evolutionary context of ever-growing rodent molars.</title>
        <authorList>
            <person name="Calamari Z.T."/>
            <person name="Song A."/>
            <person name="Cohen E."/>
            <person name="Akter M."/>
            <person name="Roy R.D."/>
            <person name="Hallikas O."/>
            <person name="Christensen M.M."/>
            <person name="Li P."/>
            <person name="Marangoni P."/>
            <person name="Jernvall J."/>
            <person name="Klein O.D."/>
        </authorList>
    </citation>
    <scope>NUCLEOTIDE SEQUENCE [LARGE SCALE GENOMIC DNA]</scope>
    <source>
        <strain evidence="12">V071</strain>
    </source>
</reference>
<dbReference type="PROSITE" id="PS50157">
    <property type="entry name" value="ZINC_FINGER_C2H2_2"/>
    <property type="match status" value="2"/>
</dbReference>
<dbReference type="PROSITE" id="PS00028">
    <property type="entry name" value="ZINC_FINGER_C2H2_1"/>
    <property type="match status" value="2"/>
</dbReference>
<dbReference type="SMART" id="SM00431">
    <property type="entry name" value="SCAN"/>
    <property type="match status" value="1"/>
</dbReference>
<comment type="caution">
    <text evidence="12">The sequence shown here is derived from an EMBL/GenBank/DDBJ whole genome shotgun (WGS) entry which is preliminary data.</text>
</comment>
<evidence type="ECO:0000256" key="2">
    <source>
        <dbReference type="ARBA" id="ARBA00022723"/>
    </source>
</evidence>
<dbReference type="PROSITE" id="PS50804">
    <property type="entry name" value="SCAN_BOX"/>
    <property type="match status" value="1"/>
</dbReference>
<comment type="subcellular location">
    <subcellularLocation>
        <location evidence="8">Nucleus</location>
    </subcellularLocation>
</comment>
<dbReference type="SUPFAM" id="SSF47353">
    <property type="entry name" value="Retrovirus capsid dimerization domain-like"/>
    <property type="match status" value="1"/>
</dbReference>
<feature type="domain" description="C2H2-type" evidence="10">
    <location>
        <begin position="419"/>
        <end position="446"/>
    </location>
</feature>
<keyword evidence="6 8" id="KW-0539">Nucleus</keyword>
<dbReference type="Gene3D" id="1.10.4020.10">
    <property type="entry name" value="DNA breaking-rejoining enzymes"/>
    <property type="match status" value="1"/>
</dbReference>
<dbReference type="Pfam" id="PF02023">
    <property type="entry name" value="SCAN"/>
    <property type="match status" value="1"/>
</dbReference>
<evidence type="ECO:0000256" key="1">
    <source>
        <dbReference type="ARBA" id="ARBA00006991"/>
    </source>
</evidence>
<name>A0AAW0HC70_MYOGA</name>
<evidence type="ECO:0000256" key="3">
    <source>
        <dbReference type="ARBA" id="ARBA00022737"/>
    </source>
</evidence>
<feature type="region of interest" description="Disordered" evidence="9">
    <location>
        <begin position="468"/>
        <end position="489"/>
    </location>
</feature>
<dbReference type="InterPro" id="IPR038269">
    <property type="entry name" value="SCAN_sf"/>
</dbReference>
<dbReference type="Pfam" id="PF00096">
    <property type="entry name" value="zf-C2H2"/>
    <property type="match status" value="2"/>
</dbReference>
<dbReference type="GO" id="GO:0005634">
    <property type="term" value="C:nucleus"/>
    <property type="evidence" value="ECO:0007669"/>
    <property type="project" value="UniProtKB-SubCell"/>
</dbReference>
<dbReference type="AlphaFoldDB" id="A0AAW0HC70"/>
<dbReference type="InterPro" id="IPR036236">
    <property type="entry name" value="Znf_C2H2_sf"/>
</dbReference>
<feature type="compositionally biased region" description="Polar residues" evidence="9">
    <location>
        <begin position="1"/>
        <end position="12"/>
    </location>
</feature>
<keyword evidence="13" id="KW-1185">Reference proteome</keyword>
<evidence type="ECO:0000313" key="12">
    <source>
        <dbReference type="EMBL" id="KAK7800449.1"/>
    </source>
</evidence>
<dbReference type="EMBL" id="JBBHLL010000549">
    <property type="protein sequence ID" value="KAK7800449.1"/>
    <property type="molecule type" value="Genomic_DNA"/>
</dbReference>
<evidence type="ECO:0000256" key="5">
    <source>
        <dbReference type="ARBA" id="ARBA00022833"/>
    </source>
</evidence>
<evidence type="ECO:0000256" key="9">
    <source>
        <dbReference type="SAM" id="MobiDB-lite"/>
    </source>
</evidence>
<dbReference type="Gene3D" id="3.30.160.60">
    <property type="entry name" value="Classic Zinc Finger"/>
    <property type="match status" value="2"/>
</dbReference>
<keyword evidence="2" id="KW-0479">Metal-binding</keyword>
<evidence type="ECO:0000256" key="7">
    <source>
        <dbReference type="PROSITE-ProRule" id="PRU00042"/>
    </source>
</evidence>
<protein>
    <submittedName>
        <fullName evidence="12">Uncharacterized protein</fullName>
    </submittedName>
</protein>
<dbReference type="InterPro" id="IPR050916">
    <property type="entry name" value="SCAN-C2H2_zinc_finger"/>
</dbReference>
<keyword evidence="3" id="KW-0677">Repeat</keyword>
<feature type="domain" description="SCAN box" evidence="11">
    <location>
        <begin position="24"/>
        <end position="105"/>
    </location>
</feature>
<dbReference type="GO" id="GO:0008270">
    <property type="term" value="F:zinc ion binding"/>
    <property type="evidence" value="ECO:0007669"/>
    <property type="project" value="UniProtKB-KW"/>
</dbReference>
<evidence type="ECO:0000256" key="4">
    <source>
        <dbReference type="ARBA" id="ARBA00022771"/>
    </source>
</evidence>
<sequence>MQAPSSCHQDPQPQERDTPWEAFHRRFSQFQYEEAAGPRDAFCQLWGLCYQWLKPQTRSVEQILALFVTEKFLQILPADTENSTSMLSLETRERLFTLIEGLRRDNGEAENTVRTALASLFSEQNKCPGSCVKMRHSINIGDMILQELVPMGPLATPSNVHTRPPAPQLMEPAQEFPEIPPAEPQEIIVDDDDDKCPCFLDIACNSRALLELLLILGGENEQMLAQIKRTAPFSALLAEFPLPNEYRNLEPPGEEPPEELLTVFKEPEEDQTFSGNQNQLEMPGTSWQVRETHSTGVQTQAPPDEKPFSNEQLGLCSAHRQQQIGRLKNRTGNIAKEGPGNRAGTSRDSDPYGPQFVSQEESTHEQAMPGNSSTQAATVIKTEADNFDQEREQCRLCKREFMHTLGLVERVKTQVVHKYQCSFCGKAFKGKSRVTAHLVRHTHERPFLCQQCEKSYKHKSSLRRHLKIHKGVKEPKQSQGSQGPAHDAN</sequence>
<dbReference type="InterPro" id="IPR013087">
    <property type="entry name" value="Znf_C2H2_type"/>
</dbReference>
<proteinExistence type="inferred from homology"/>
<dbReference type="SUPFAM" id="SSF57667">
    <property type="entry name" value="beta-beta-alpha zinc fingers"/>
    <property type="match status" value="1"/>
</dbReference>
<comment type="similarity">
    <text evidence="1">Belongs to the krueppel C2H2-type zinc-finger protein family.</text>
</comment>
<accession>A0AAW0HC70</accession>
<feature type="region of interest" description="Disordered" evidence="9">
    <location>
        <begin position="1"/>
        <end position="20"/>
    </location>
</feature>
<keyword evidence="4 7" id="KW-0863">Zinc-finger</keyword>